<feature type="transmembrane region" description="Helical" evidence="1">
    <location>
        <begin position="65"/>
        <end position="86"/>
    </location>
</feature>
<dbReference type="HOGENOM" id="CLU_065186_3_0_1"/>
<dbReference type="OrthoDB" id="2942412at2759"/>
<feature type="transmembrane region" description="Helical" evidence="1">
    <location>
        <begin position="233"/>
        <end position="253"/>
    </location>
</feature>
<name>A0A067TAX0_GALM3</name>
<evidence type="ECO:0000256" key="1">
    <source>
        <dbReference type="SAM" id="Phobius"/>
    </source>
</evidence>
<feature type="transmembrane region" description="Helical" evidence="1">
    <location>
        <begin position="112"/>
        <end position="132"/>
    </location>
</feature>
<keyword evidence="1" id="KW-1133">Transmembrane helix</keyword>
<organism evidence="2 3">
    <name type="scientific">Galerina marginata (strain CBS 339.88)</name>
    <dbReference type="NCBI Taxonomy" id="685588"/>
    <lineage>
        <taxon>Eukaryota</taxon>
        <taxon>Fungi</taxon>
        <taxon>Dikarya</taxon>
        <taxon>Basidiomycota</taxon>
        <taxon>Agaricomycotina</taxon>
        <taxon>Agaricomycetes</taxon>
        <taxon>Agaricomycetidae</taxon>
        <taxon>Agaricales</taxon>
        <taxon>Agaricineae</taxon>
        <taxon>Strophariaceae</taxon>
        <taxon>Galerina</taxon>
    </lineage>
</organism>
<evidence type="ECO:0000313" key="2">
    <source>
        <dbReference type="EMBL" id="KDR76148.1"/>
    </source>
</evidence>
<feature type="transmembrane region" description="Helical" evidence="1">
    <location>
        <begin position="192"/>
        <end position="213"/>
    </location>
</feature>
<feature type="transmembrane region" description="Helical" evidence="1">
    <location>
        <begin position="144"/>
        <end position="167"/>
    </location>
</feature>
<gene>
    <name evidence="2" type="ORF">GALMADRAFT_247359</name>
</gene>
<accession>A0A067TAX0</accession>
<proteinExistence type="predicted"/>
<dbReference type="STRING" id="685588.A0A067TAX0"/>
<dbReference type="AlphaFoldDB" id="A0A067TAX0"/>
<evidence type="ECO:0008006" key="4">
    <source>
        <dbReference type="Google" id="ProtNLM"/>
    </source>
</evidence>
<sequence>MDSLNPGHGTPRGPVFSTKRLADPLSTSTENFRVVVAFDSISIVAIIFLPIIILTAAFSSRIVRVSTWFMVVGSMLMISVANVLLLGHQTGPLPPRALCLIQAMLMYGYPNLASFAGVSFMIQVYLSIRLALRTGSKLSKASERWLCIIPCLMFLATLVEVLVIGLLNSKKIKRDPSGAYCDFITPVPYLKVSLILFAVLVMFVLQALIILKIRRGSRSLGAFHPAEHVSIDAVVRVCVFNFASVLVIVVSFIQSFPHRIPMLDFLSILSKALVPFCAVVVFGTQRDLLHVWMFWRRPPLTSHDPL</sequence>
<protein>
    <recommendedName>
        <fullName evidence="4">G-protein coupled receptors family 1 profile domain-containing protein</fullName>
    </recommendedName>
</protein>
<feature type="transmembrane region" description="Helical" evidence="1">
    <location>
        <begin position="34"/>
        <end position="58"/>
    </location>
</feature>
<keyword evidence="1" id="KW-0812">Transmembrane</keyword>
<keyword evidence="3" id="KW-1185">Reference proteome</keyword>
<feature type="transmembrane region" description="Helical" evidence="1">
    <location>
        <begin position="265"/>
        <end position="284"/>
    </location>
</feature>
<keyword evidence="1" id="KW-0472">Membrane</keyword>
<dbReference type="Proteomes" id="UP000027222">
    <property type="component" value="Unassembled WGS sequence"/>
</dbReference>
<reference evidence="3" key="1">
    <citation type="journal article" date="2014" name="Proc. Natl. Acad. Sci. U.S.A.">
        <title>Extensive sampling of basidiomycete genomes demonstrates inadequacy of the white-rot/brown-rot paradigm for wood decay fungi.</title>
        <authorList>
            <person name="Riley R."/>
            <person name="Salamov A.A."/>
            <person name="Brown D.W."/>
            <person name="Nagy L.G."/>
            <person name="Floudas D."/>
            <person name="Held B.W."/>
            <person name="Levasseur A."/>
            <person name="Lombard V."/>
            <person name="Morin E."/>
            <person name="Otillar R."/>
            <person name="Lindquist E.A."/>
            <person name="Sun H."/>
            <person name="LaButti K.M."/>
            <person name="Schmutz J."/>
            <person name="Jabbour D."/>
            <person name="Luo H."/>
            <person name="Baker S.E."/>
            <person name="Pisabarro A.G."/>
            <person name="Walton J.D."/>
            <person name="Blanchette R.A."/>
            <person name="Henrissat B."/>
            <person name="Martin F."/>
            <person name="Cullen D."/>
            <person name="Hibbett D.S."/>
            <person name="Grigoriev I.V."/>
        </authorList>
    </citation>
    <scope>NUCLEOTIDE SEQUENCE [LARGE SCALE GENOMIC DNA]</scope>
    <source>
        <strain evidence="3">CBS 339.88</strain>
    </source>
</reference>
<evidence type="ECO:0000313" key="3">
    <source>
        <dbReference type="Proteomes" id="UP000027222"/>
    </source>
</evidence>
<dbReference type="EMBL" id="KL142379">
    <property type="protein sequence ID" value="KDR76148.1"/>
    <property type="molecule type" value="Genomic_DNA"/>
</dbReference>